<name>A0ABT8LGZ5_9BACT</name>
<evidence type="ECO:0000256" key="5">
    <source>
        <dbReference type="ARBA" id="ARBA00023136"/>
    </source>
</evidence>
<dbReference type="PROSITE" id="PS52016">
    <property type="entry name" value="TONB_DEPENDENT_REC_3"/>
    <property type="match status" value="1"/>
</dbReference>
<dbReference type="InterPro" id="IPR037066">
    <property type="entry name" value="Plug_dom_sf"/>
</dbReference>
<keyword evidence="11" id="KW-0675">Receptor</keyword>
<protein>
    <submittedName>
        <fullName evidence="11">TonB-dependent receptor</fullName>
    </submittedName>
</protein>
<dbReference type="Proteomes" id="UP001172083">
    <property type="component" value="Unassembled WGS sequence"/>
</dbReference>
<evidence type="ECO:0000259" key="10">
    <source>
        <dbReference type="Pfam" id="PF07715"/>
    </source>
</evidence>
<dbReference type="EMBL" id="JAUJEB010000013">
    <property type="protein sequence ID" value="MDN5217079.1"/>
    <property type="molecule type" value="Genomic_DNA"/>
</dbReference>
<keyword evidence="9" id="KW-0732">Signal</keyword>
<dbReference type="Gene3D" id="2.40.170.20">
    <property type="entry name" value="TonB-dependent receptor, beta-barrel domain"/>
    <property type="match status" value="1"/>
</dbReference>
<proteinExistence type="inferred from homology"/>
<dbReference type="RefSeq" id="WP_346762416.1">
    <property type="nucleotide sequence ID" value="NZ_JAUJEB010000013.1"/>
</dbReference>
<dbReference type="NCBIfam" id="TIGR04057">
    <property type="entry name" value="SusC_RagA_signa"/>
    <property type="match status" value="1"/>
</dbReference>
<evidence type="ECO:0000256" key="9">
    <source>
        <dbReference type="SAM" id="SignalP"/>
    </source>
</evidence>
<evidence type="ECO:0000256" key="7">
    <source>
        <dbReference type="PROSITE-ProRule" id="PRU01360"/>
    </source>
</evidence>
<keyword evidence="12" id="KW-1185">Reference proteome</keyword>
<evidence type="ECO:0000256" key="2">
    <source>
        <dbReference type="ARBA" id="ARBA00022448"/>
    </source>
</evidence>
<evidence type="ECO:0000313" key="11">
    <source>
        <dbReference type="EMBL" id="MDN5217079.1"/>
    </source>
</evidence>
<keyword evidence="5 7" id="KW-0472">Membrane</keyword>
<comment type="caution">
    <text evidence="11">The sequence shown here is derived from an EMBL/GenBank/DDBJ whole genome shotgun (WGS) entry which is preliminary data.</text>
</comment>
<dbReference type="SUPFAM" id="SSF56935">
    <property type="entry name" value="Porins"/>
    <property type="match status" value="1"/>
</dbReference>
<feature type="domain" description="TonB-dependent receptor plug" evidence="10">
    <location>
        <begin position="130"/>
        <end position="252"/>
    </location>
</feature>
<evidence type="ECO:0000256" key="8">
    <source>
        <dbReference type="SAM" id="MobiDB-lite"/>
    </source>
</evidence>
<keyword evidence="6 7" id="KW-0998">Cell outer membrane</keyword>
<dbReference type="InterPro" id="IPR023997">
    <property type="entry name" value="TonB-dep_OMP_SusC/RagA_CS"/>
</dbReference>
<keyword evidence="4 7" id="KW-0812">Transmembrane</keyword>
<feature type="region of interest" description="Disordered" evidence="8">
    <location>
        <begin position="833"/>
        <end position="859"/>
    </location>
</feature>
<keyword evidence="3 7" id="KW-1134">Transmembrane beta strand</keyword>
<dbReference type="InterPro" id="IPR023996">
    <property type="entry name" value="TonB-dep_OMP_SusC/RagA"/>
</dbReference>
<dbReference type="Pfam" id="PF07715">
    <property type="entry name" value="Plug"/>
    <property type="match status" value="1"/>
</dbReference>
<dbReference type="SUPFAM" id="SSF49464">
    <property type="entry name" value="Carboxypeptidase regulatory domain-like"/>
    <property type="match status" value="1"/>
</dbReference>
<dbReference type="Pfam" id="PF13715">
    <property type="entry name" value="CarbopepD_reg_2"/>
    <property type="match status" value="1"/>
</dbReference>
<dbReference type="InterPro" id="IPR036942">
    <property type="entry name" value="Beta-barrel_TonB_sf"/>
</dbReference>
<feature type="chain" id="PRO_5046706683" evidence="9">
    <location>
        <begin position="26"/>
        <end position="1041"/>
    </location>
</feature>
<evidence type="ECO:0000256" key="4">
    <source>
        <dbReference type="ARBA" id="ARBA00022692"/>
    </source>
</evidence>
<evidence type="ECO:0000256" key="1">
    <source>
        <dbReference type="ARBA" id="ARBA00004571"/>
    </source>
</evidence>
<dbReference type="InterPro" id="IPR039426">
    <property type="entry name" value="TonB-dep_rcpt-like"/>
</dbReference>
<dbReference type="NCBIfam" id="TIGR04056">
    <property type="entry name" value="OMP_RagA_SusC"/>
    <property type="match status" value="1"/>
</dbReference>
<dbReference type="Gene3D" id="2.60.40.1120">
    <property type="entry name" value="Carboxypeptidase-like, regulatory domain"/>
    <property type="match status" value="1"/>
</dbReference>
<dbReference type="InterPro" id="IPR008969">
    <property type="entry name" value="CarboxyPept-like_regulatory"/>
</dbReference>
<evidence type="ECO:0000256" key="6">
    <source>
        <dbReference type="ARBA" id="ARBA00023237"/>
    </source>
</evidence>
<comment type="subcellular location">
    <subcellularLocation>
        <location evidence="1 7">Cell outer membrane</location>
        <topology evidence="1 7">Multi-pass membrane protein</topology>
    </subcellularLocation>
</comment>
<reference evidence="11" key="1">
    <citation type="submission" date="2023-06" db="EMBL/GenBank/DDBJ databases">
        <title>Genomic of Agaribacillus aureum.</title>
        <authorList>
            <person name="Wang G."/>
        </authorList>
    </citation>
    <scope>NUCLEOTIDE SEQUENCE</scope>
    <source>
        <strain evidence="11">BMA12</strain>
    </source>
</reference>
<dbReference type="InterPro" id="IPR012910">
    <property type="entry name" value="Plug_dom"/>
</dbReference>
<evidence type="ECO:0000313" key="12">
    <source>
        <dbReference type="Proteomes" id="UP001172083"/>
    </source>
</evidence>
<comment type="similarity">
    <text evidence="7">Belongs to the TonB-dependent receptor family.</text>
</comment>
<gene>
    <name evidence="11" type="ORF">QQ020_33720</name>
</gene>
<keyword evidence="2 7" id="KW-0813">Transport</keyword>
<sequence length="1041" mass="113474">MKRNVYPKGKIILLALLCFYQQLLADIAPFAHSAALQERPISGKVKSMDGEELPGVNVLIKGTTIGTVTDVNGDYRLTVPDENAVLVFSYVGYVTEEIAVENQSVIDIVLIQTVESLSEVIVIGYGTVKKSDLTGAVSSVKSEELKAIPVTSFDQALQGRAAGVQVIQTTGAPGGETNIRIRGASSVNASSEPLYVIDGMLINSDGGEMTIGGRGPRIGPLSSINPNEIESIEVLKDASATAIYGSRGANGVILITTKRGKAGQAAINFESYYGWQEAANQLDLLNAEQFAQLVNEANINAGRNPAYVNPATLGEGTDWQEELLRVAPIANYQLTLSGGTEKVRYAVSGGYFMQDGIVIDSDFDRYSFRANIDSDIRENLTIGTSLSYNRSSSNGVLTGPGQIIPGVITGAMQFNPIATVYDPREALGYTFEHFLKTGIANPVAEAREYEAETITTRILGNVYAEYEIMEGLDFRTSFGIDGLNSKSNTFGPNGLKRTESSLGEASVGTLQALTWLNTNTLTFDRALGDHSNFNAMVGFEIQQFNNESLTTLVFDFPDPRSGWHNLGAGQNPQPPINGELDWSLISYLGRINYSLHEKYLFTLSGRIDGASKFAEGNKYGFFPSGAFAWQVSDEPFMKDLGFIYDLKLRASYGLTGNQAIGPYGSLALITDFGEGVFNNGSGPAEVIFGREPLSFPNEDLQWETTQQANVGIDLSVLEGRISLTTELYHKKTSDLLLITPIPFTTGFQNTLLNVGNVENKGFSLEFNSINTKGAVRWNTALNFSVNRNKITNLARNEDINLGFGGNILREGEPIGTFFGYVFDGIFQTEAETESSPVIVGQNPSAGDRKYRDISGPNGTPDGVINDLDRTIIGSAQPDFIWGFSNEVSYKNFTLNLFFQGSQGNDMVNMNLLNIENVNGQQNVLEEAWTRRWTPNNPSNEYARALATANDNIFSSRFVEDASYIRLKNVMLSYDFPSPILEKLRLQNLRVYASGTNLFTITDYSGYDPEGNAYGATTNIVGVDDGNYPQTKTYLLGLNIGF</sequence>
<evidence type="ECO:0000256" key="3">
    <source>
        <dbReference type="ARBA" id="ARBA00022452"/>
    </source>
</evidence>
<dbReference type="Gene3D" id="2.170.130.10">
    <property type="entry name" value="TonB-dependent receptor, plug domain"/>
    <property type="match status" value="1"/>
</dbReference>
<organism evidence="11 12">
    <name type="scientific">Agaribacillus aureus</name>
    <dbReference type="NCBI Taxonomy" id="3051825"/>
    <lineage>
        <taxon>Bacteria</taxon>
        <taxon>Pseudomonadati</taxon>
        <taxon>Bacteroidota</taxon>
        <taxon>Cytophagia</taxon>
        <taxon>Cytophagales</taxon>
        <taxon>Splendidivirgaceae</taxon>
        <taxon>Agaribacillus</taxon>
    </lineage>
</organism>
<accession>A0ABT8LGZ5</accession>
<feature type="signal peptide" evidence="9">
    <location>
        <begin position="1"/>
        <end position="25"/>
    </location>
</feature>